<proteinExistence type="predicted"/>
<dbReference type="Gene3D" id="1.10.287.130">
    <property type="match status" value="1"/>
</dbReference>
<organism evidence="9 10">
    <name type="scientific">Reinekea blandensis MED297</name>
    <dbReference type="NCBI Taxonomy" id="314283"/>
    <lineage>
        <taxon>Bacteria</taxon>
        <taxon>Pseudomonadati</taxon>
        <taxon>Pseudomonadota</taxon>
        <taxon>Gammaproteobacteria</taxon>
        <taxon>Oceanospirillales</taxon>
        <taxon>Saccharospirillaceae</taxon>
        <taxon>Reinekea</taxon>
    </lineage>
</organism>
<dbReference type="FunFam" id="3.30.565.10:FF:000010">
    <property type="entry name" value="Sensor histidine kinase RcsC"/>
    <property type="match status" value="1"/>
</dbReference>
<keyword evidence="6" id="KW-1133">Transmembrane helix</keyword>
<dbReference type="Proteomes" id="UP000005953">
    <property type="component" value="Unassembled WGS sequence"/>
</dbReference>
<dbReference type="Pfam" id="PF02518">
    <property type="entry name" value="HATPase_c"/>
    <property type="match status" value="1"/>
</dbReference>
<dbReference type="InterPro" id="IPR036097">
    <property type="entry name" value="HisK_dim/P_sf"/>
</dbReference>
<dbReference type="STRING" id="314283.MED297_08071"/>
<dbReference type="SMART" id="SM00387">
    <property type="entry name" value="HATPase_c"/>
    <property type="match status" value="1"/>
</dbReference>
<keyword evidence="10" id="KW-1185">Reference proteome</keyword>
<keyword evidence="9" id="KW-0418">Kinase</keyword>
<dbReference type="RefSeq" id="WP_008045672.1">
    <property type="nucleotide sequence ID" value="NZ_CH724152.1"/>
</dbReference>
<feature type="transmembrane region" description="Helical" evidence="6">
    <location>
        <begin position="16"/>
        <end position="37"/>
    </location>
</feature>
<evidence type="ECO:0000256" key="4">
    <source>
        <dbReference type="ARBA" id="ARBA00023012"/>
    </source>
</evidence>
<dbReference type="CDD" id="cd16922">
    <property type="entry name" value="HATPase_EvgS-ArcB-TorS-like"/>
    <property type="match status" value="1"/>
</dbReference>
<keyword evidence="6" id="KW-0812">Transmembrane</keyword>
<evidence type="ECO:0000313" key="10">
    <source>
        <dbReference type="Proteomes" id="UP000005953"/>
    </source>
</evidence>
<keyword evidence="9" id="KW-0808">Transferase</keyword>
<keyword evidence="4" id="KW-0902">Two-component regulatory system</keyword>
<gene>
    <name evidence="9" type="ORF">MED297_08071</name>
</gene>
<dbReference type="HOGENOM" id="CLU_000445_114_59_6"/>
<name>A4BCU7_9GAMM</name>
<dbReference type="EC" id="2.7.13.3" evidence="2"/>
<dbReference type="CDD" id="cd17546">
    <property type="entry name" value="REC_hyHK_CKI1_RcsC-like"/>
    <property type="match status" value="1"/>
</dbReference>
<accession>A4BCU7</accession>
<feature type="modified residue" description="4-aspartylphosphate" evidence="5">
    <location>
        <position position="518"/>
    </location>
</feature>
<sequence length="589" mass="65763">MKISALPQLPRKWVNLALWLTVSLSTLALTWLIFTVFQLSSEINNLSNQYLNNRPWHLSQLQTELERLRFELHELTMDDTPEHQLDASLALELVWNRADILLAENLLPNTQTMKEISPFLSEIIETFEQHEAMLYQLPADSQQTLLTAVSKWSQTFQDDIVNLYAVSYADYLRMSDNVVVEYEGIRAQLVTLGLTILILMLFLGLVASYSRRLADRAQQASKAKSEFLATMSHELRTPLNGIIGSVQLMQHEAEQPSPWLNSLAVSSEALLTQINDVLDFSSIESGQISIEPAPCDLIQMIRDIEAVFYPQSVDAELLLRVLLPDTWSSHCWVMADGHKIRQILLNLLSNAFKFTEHGQIVLAVQKQEDGQFQWRVSDTGIGIPADKLEAIFQSFQQAESDTQRQYGGSGLGLAISRRLAELMGGSLTVTSKPGQGTDFTLTLPLPPARPVSTPPPAEPESVAAGGKGQVLLVEDNSVNQKIANAMLERIGFTVDIAESGETALACAKSGHYRVILMDIQMPGMDGFECAQLIRHFDTHTPIIAITANSSEDMRQQAIAAGMNAFLAKPFRYERLHEQLMRYAPEETQD</sequence>
<dbReference type="InterPro" id="IPR004358">
    <property type="entry name" value="Sig_transdc_His_kin-like_C"/>
</dbReference>
<evidence type="ECO:0000256" key="3">
    <source>
        <dbReference type="ARBA" id="ARBA00022553"/>
    </source>
</evidence>
<keyword evidence="6" id="KW-0472">Membrane</keyword>
<dbReference type="GO" id="GO:0000155">
    <property type="term" value="F:phosphorelay sensor kinase activity"/>
    <property type="evidence" value="ECO:0007669"/>
    <property type="project" value="InterPro"/>
</dbReference>
<dbReference type="PROSITE" id="PS50110">
    <property type="entry name" value="RESPONSE_REGULATORY"/>
    <property type="match status" value="1"/>
</dbReference>
<dbReference type="InterPro" id="IPR011006">
    <property type="entry name" value="CheY-like_superfamily"/>
</dbReference>
<dbReference type="InterPro" id="IPR003594">
    <property type="entry name" value="HATPase_dom"/>
</dbReference>
<dbReference type="InterPro" id="IPR005467">
    <property type="entry name" value="His_kinase_dom"/>
</dbReference>
<dbReference type="SMART" id="SM00388">
    <property type="entry name" value="HisKA"/>
    <property type="match status" value="1"/>
</dbReference>
<dbReference type="PANTHER" id="PTHR45339:SF1">
    <property type="entry name" value="HYBRID SIGNAL TRANSDUCTION HISTIDINE KINASE J"/>
    <property type="match status" value="1"/>
</dbReference>
<evidence type="ECO:0000313" key="9">
    <source>
        <dbReference type="EMBL" id="EAR10029.1"/>
    </source>
</evidence>
<evidence type="ECO:0000256" key="6">
    <source>
        <dbReference type="SAM" id="Phobius"/>
    </source>
</evidence>
<feature type="domain" description="Histidine kinase" evidence="7">
    <location>
        <begin position="230"/>
        <end position="447"/>
    </location>
</feature>
<comment type="caution">
    <text evidence="9">The sequence shown here is derived from an EMBL/GenBank/DDBJ whole genome shotgun (WGS) entry which is preliminary data.</text>
</comment>
<dbReference type="EMBL" id="AAOE01000006">
    <property type="protein sequence ID" value="EAR10029.1"/>
    <property type="molecule type" value="Genomic_DNA"/>
</dbReference>
<dbReference type="Pfam" id="PF00512">
    <property type="entry name" value="HisKA"/>
    <property type="match status" value="1"/>
</dbReference>
<protein>
    <recommendedName>
        <fullName evidence="2">histidine kinase</fullName>
        <ecNumber evidence="2">2.7.13.3</ecNumber>
    </recommendedName>
</protein>
<dbReference type="SUPFAM" id="SSF47384">
    <property type="entry name" value="Homodimeric domain of signal transducing histidine kinase"/>
    <property type="match status" value="1"/>
</dbReference>
<evidence type="ECO:0000256" key="1">
    <source>
        <dbReference type="ARBA" id="ARBA00000085"/>
    </source>
</evidence>
<dbReference type="PROSITE" id="PS50109">
    <property type="entry name" value="HIS_KIN"/>
    <property type="match status" value="1"/>
</dbReference>
<comment type="catalytic activity">
    <reaction evidence="1">
        <text>ATP + protein L-histidine = ADP + protein N-phospho-L-histidine.</text>
        <dbReference type="EC" id="2.7.13.3"/>
    </reaction>
</comment>
<reference evidence="9 10" key="1">
    <citation type="submission" date="2006-02" db="EMBL/GenBank/DDBJ databases">
        <authorList>
            <person name="Pinhassi J."/>
            <person name="Pedros-Alio C."/>
            <person name="Ferriera S."/>
            <person name="Johnson J."/>
            <person name="Kravitz S."/>
            <person name="Halpern A."/>
            <person name="Remington K."/>
            <person name="Beeson K."/>
            <person name="Tran B."/>
            <person name="Rogers Y.-H."/>
            <person name="Friedman R."/>
            <person name="Venter J.C."/>
        </authorList>
    </citation>
    <scope>NUCLEOTIDE SEQUENCE [LARGE SCALE GENOMIC DNA]</scope>
    <source>
        <strain evidence="9 10">MED297</strain>
    </source>
</reference>
<evidence type="ECO:0000259" key="7">
    <source>
        <dbReference type="PROSITE" id="PS50109"/>
    </source>
</evidence>
<dbReference type="PRINTS" id="PR00344">
    <property type="entry name" value="BCTRLSENSOR"/>
</dbReference>
<dbReference type="InterPro" id="IPR001789">
    <property type="entry name" value="Sig_transdc_resp-reg_receiver"/>
</dbReference>
<dbReference type="InterPro" id="IPR036890">
    <property type="entry name" value="HATPase_C_sf"/>
</dbReference>
<feature type="transmembrane region" description="Helical" evidence="6">
    <location>
        <begin position="189"/>
        <end position="209"/>
    </location>
</feature>
<dbReference type="SMART" id="SM00448">
    <property type="entry name" value="REC"/>
    <property type="match status" value="1"/>
</dbReference>
<dbReference type="SUPFAM" id="SSF52172">
    <property type="entry name" value="CheY-like"/>
    <property type="match status" value="1"/>
</dbReference>
<evidence type="ECO:0000259" key="8">
    <source>
        <dbReference type="PROSITE" id="PS50110"/>
    </source>
</evidence>
<evidence type="ECO:0000256" key="5">
    <source>
        <dbReference type="PROSITE-ProRule" id="PRU00169"/>
    </source>
</evidence>
<dbReference type="InterPro" id="IPR003661">
    <property type="entry name" value="HisK_dim/P_dom"/>
</dbReference>
<dbReference type="SUPFAM" id="SSF55874">
    <property type="entry name" value="ATPase domain of HSP90 chaperone/DNA topoisomerase II/histidine kinase"/>
    <property type="match status" value="1"/>
</dbReference>
<dbReference type="PANTHER" id="PTHR45339">
    <property type="entry name" value="HYBRID SIGNAL TRANSDUCTION HISTIDINE KINASE J"/>
    <property type="match status" value="1"/>
</dbReference>
<dbReference type="AlphaFoldDB" id="A4BCU7"/>
<dbReference type="Pfam" id="PF00072">
    <property type="entry name" value="Response_reg"/>
    <property type="match status" value="1"/>
</dbReference>
<dbReference type="CDD" id="cd00082">
    <property type="entry name" value="HisKA"/>
    <property type="match status" value="1"/>
</dbReference>
<dbReference type="Gene3D" id="3.30.565.10">
    <property type="entry name" value="Histidine kinase-like ATPase, C-terminal domain"/>
    <property type="match status" value="1"/>
</dbReference>
<feature type="domain" description="Response regulatory" evidence="8">
    <location>
        <begin position="469"/>
        <end position="583"/>
    </location>
</feature>
<keyword evidence="3 5" id="KW-0597">Phosphoprotein</keyword>
<evidence type="ECO:0000256" key="2">
    <source>
        <dbReference type="ARBA" id="ARBA00012438"/>
    </source>
</evidence>
<dbReference type="Gene3D" id="3.40.50.2300">
    <property type="match status" value="1"/>
</dbReference>